<evidence type="ECO:0000313" key="3">
    <source>
        <dbReference type="EMBL" id="MFD0798505.1"/>
    </source>
</evidence>
<gene>
    <name evidence="3" type="ORF">ACFQZJ_13620</name>
</gene>
<feature type="signal peptide" evidence="1">
    <location>
        <begin position="1"/>
        <end position="19"/>
    </location>
</feature>
<dbReference type="EMBL" id="JBHTHY010000011">
    <property type="protein sequence ID" value="MFD0798505.1"/>
    <property type="molecule type" value="Genomic_DNA"/>
</dbReference>
<protein>
    <submittedName>
        <fullName evidence="3">Porin family protein</fullName>
    </submittedName>
</protein>
<comment type="caution">
    <text evidence="3">The sequence shown here is derived from an EMBL/GenBank/DDBJ whole genome shotgun (WGS) entry which is preliminary data.</text>
</comment>
<dbReference type="Proteomes" id="UP001597012">
    <property type="component" value="Unassembled WGS sequence"/>
</dbReference>
<keyword evidence="1" id="KW-0732">Signal</keyword>
<dbReference type="InterPro" id="IPR011250">
    <property type="entry name" value="OMP/PagP_B-barrel"/>
</dbReference>
<keyword evidence="4" id="KW-1185">Reference proteome</keyword>
<feature type="chain" id="PRO_5046872593" evidence="1">
    <location>
        <begin position="20"/>
        <end position="195"/>
    </location>
</feature>
<dbReference type="InterPro" id="IPR025665">
    <property type="entry name" value="Beta-barrel_OMP_2"/>
</dbReference>
<sequence length="195" mass="21006">MKKLVVITVVALSGFFGLAQTGSGFGIKGGINYAGNGDFFNSAENAVTSPDRNVGYHVGVFGKLGNKLYLRPELVYTSTTSGYNEGDLKVNKLDVPVLVGLKVIGPLNIFAGPAFQYILNNKFDGVTIDNVEKDFTVGLNIGAGVSFGKFGLDVRYERGFSENELNFINSNILTLNGDRVDTRPDQIILSLSLKL</sequence>
<evidence type="ECO:0000313" key="4">
    <source>
        <dbReference type="Proteomes" id="UP001597012"/>
    </source>
</evidence>
<evidence type="ECO:0000256" key="1">
    <source>
        <dbReference type="SAM" id="SignalP"/>
    </source>
</evidence>
<dbReference type="Pfam" id="PF13568">
    <property type="entry name" value="OMP_b-brl_2"/>
    <property type="match status" value="1"/>
</dbReference>
<dbReference type="SUPFAM" id="SSF56925">
    <property type="entry name" value="OMPA-like"/>
    <property type="match status" value="1"/>
</dbReference>
<accession>A0ABW3B619</accession>
<dbReference type="RefSeq" id="WP_379935283.1">
    <property type="nucleotide sequence ID" value="NZ_JBHTHY010000011.1"/>
</dbReference>
<reference evidence="4" key="1">
    <citation type="journal article" date="2019" name="Int. J. Syst. Evol. Microbiol.">
        <title>The Global Catalogue of Microorganisms (GCM) 10K type strain sequencing project: providing services to taxonomists for standard genome sequencing and annotation.</title>
        <authorList>
            <consortium name="The Broad Institute Genomics Platform"/>
            <consortium name="The Broad Institute Genome Sequencing Center for Infectious Disease"/>
            <person name="Wu L."/>
            <person name="Ma J."/>
        </authorList>
    </citation>
    <scope>NUCLEOTIDE SEQUENCE [LARGE SCALE GENOMIC DNA]</scope>
    <source>
        <strain evidence="4">CCUG 61948</strain>
    </source>
</reference>
<evidence type="ECO:0000259" key="2">
    <source>
        <dbReference type="Pfam" id="PF13568"/>
    </source>
</evidence>
<name>A0ABW3B619_9FLAO</name>
<feature type="domain" description="Outer membrane protein beta-barrel" evidence="2">
    <location>
        <begin position="19"/>
        <end position="161"/>
    </location>
</feature>
<organism evidence="3 4">
    <name type="scientific">Maribacter chungangensis</name>
    <dbReference type="NCBI Taxonomy" id="1069117"/>
    <lineage>
        <taxon>Bacteria</taxon>
        <taxon>Pseudomonadati</taxon>
        <taxon>Bacteroidota</taxon>
        <taxon>Flavobacteriia</taxon>
        <taxon>Flavobacteriales</taxon>
        <taxon>Flavobacteriaceae</taxon>
        <taxon>Maribacter</taxon>
    </lineage>
</organism>
<proteinExistence type="predicted"/>